<evidence type="ECO:0000313" key="2">
    <source>
        <dbReference type="Proteomes" id="UP000433737"/>
    </source>
</evidence>
<gene>
    <name evidence="1" type="ORF">PANT111_130356</name>
</gene>
<dbReference type="AlphaFoldDB" id="A0AAX3J2F9"/>
<evidence type="ECO:0000313" key="1">
    <source>
        <dbReference type="EMBL" id="VXB32946.1"/>
    </source>
</evidence>
<comment type="caution">
    <text evidence="1">The sequence shown here is derived from an EMBL/GenBank/DDBJ whole genome shotgun (WGS) entry which is preliminary data.</text>
</comment>
<reference evidence="1 2" key="1">
    <citation type="submission" date="2019-10" db="EMBL/GenBank/DDBJ databases">
        <authorList>
            <person name="Karimi E."/>
        </authorList>
    </citation>
    <scope>NUCLEOTIDE SEQUENCE [LARGE SCALE GENOMIC DNA]</scope>
    <source>
        <strain evidence="1">Pantoea sp. 111</strain>
    </source>
</reference>
<name>A0AAX3J2F9_9GAMM</name>
<sequence>MPVCLRASQAVPERAQTIPSRTIFPCCPAANGYNAPQFAGGNMLQRSGQFDAQSRLTAGGAAVSFGHRPDHKKAP</sequence>
<proteinExistence type="predicted"/>
<dbReference type="EMBL" id="CABWMH010000005">
    <property type="protein sequence ID" value="VXB32946.1"/>
    <property type="molecule type" value="Genomic_DNA"/>
</dbReference>
<accession>A0AAX3J2F9</accession>
<protein>
    <submittedName>
        <fullName evidence="1">Uncharacterized protein</fullName>
    </submittedName>
</protein>
<organism evidence="1 2">
    <name type="scientific">Pantoea brenneri</name>
    <dbReference type="NCBI Taxonomy" id="472694"/>
    <lineage>
        <taxon>Bacteria</taxon>
        <taxon>Pseudomonadati</taxon>
        <taxon>Pseudomonadota</taxon>
        <taxon>Gammaproteobacteria</taxon>
        <taxon>Enterobacterales</taxon>
        <taxon>Erwiniaceae</taxon>
        <taxon>Pantoea</taxon>
    </lineage>
</organism>
<dbReference type="Proteomes" id="UP000433737">
    <property type="component" value="Unassembled WGS sequence"/>
</dbReference>